<dbReference type="Gene3D" id="1.10.150.20">
    <property type="entry name" value="5' to 3' exonuclease, C-terminal subdomain"/>
    <property type="match status" value="1"/>
</dbReference>
<keyword evidence="3" id="KW-1185">Reference proteome</keyword>
<dbReference type="RefSeq" id="WP_152756440.1">
    <property type="nucleotide sequence ID" value="NZ_WHLY01000002.1"/>
</dbReference>
<keyword evidence="1" id="KW-0812">Transmembrane</keyword>
<evidence type="ECO:0000313" key="3">
    <source>
        <dbReference type="Proteomes" id="UP000479293"/>
    </source>
</evidence>
<reference evidence="2 3" key="1">
    <citation type="submission" date="2019-10" db="EMBL/GenBank/DDBJ databases">
        <title>Draft Genome Sequence of Cytophagaceae sp. SJW1-29.</title>
        <authorList>
            <person name="Choi A."/>
        </authorList>
    </citation>
    <scope>NUCLEOTIDE SEQUENCE [LARGE SCALE GENOMIC DNA]</scope>
    <source>
        <strain evidence="2 3">SJW1-29</strain>
    </source>
</reference>
<proteinExistence type="predicted"/>
<gene>
    <name evidence="2" type="ORF">GBK04_02130</name>
</gene>
<protein>
    <recommendedName>
        <fullName evidence="4">DUF4332 domain-containing protein</fullName>
    </recommendedName>
</protein>
<dbReference type="EMBL" id="WHLY01000002">
    <property type="protein sequence ID" value="MPR32174.1"/>
    <property type="molecule type" value="Genomic_DNA"/>
</dbReference>
<keyword evidence="1" id="KW-0472">Membrane</keyword>
<organism evidence="2 3">
    <name type="scientific">Salmonirosea aquatica</name>
    <dbReference type="NCBI Taxonomy" id="2654236"/>
    <lineage>
        <taxon>Bacteria</taxon>
        <taxon>Pseudomonadati</taxon>
        <taxon>Bacteroidota</taxon>
        <taxon>Cytophagia</taxon>
        <taxon>Cytophagales</taxon>
        <taxon>Spirosomataceae</taxon>
        <taxon>Salmonirosea</taxon>
    </lineage>
</organism>
<comment type="caution">
    <text evidence="2">The sequence shown here is derived from an EMBL/GenBank/DDBJ whole genome shotgun (WGS) entry which is preliminary data.</text>
</comment>
<evidence type="ECO:0000313" key="2">
    <source>
        <dbReference type="EMBL" id="MPR32174.1"/>
    </source>
</evidence>
<keyword evidence="1" id="KW-1133">Transmembrane helix</keyword>
<dbReference type="AlphaFoldDB" id="A0A7C9BER0"/>
<dbReference type="Proteomes" id="UP000479293">
    <property type="component" value="Unassembled WGS sequence"/>
</dbReference>
<accession>A0A7C9BER0</accession>
<feature type="transmembrane region" description="Helical" evidence="1">
    <location>
        <begin position="12"/>
        <end position="33"/>
    </location>
</feature>
<sequence length="175" mass="18790">MLLLQLTPLNRPVAIAEIVLLLAGSAFVGWLLARWVMASRVNGLREAIADRQNELDECEAKQQTAASSVAGTTVPDLIHSESGTLSGRIQSVADNLKLVEGIGPKIEGLLNADGIKTFAKLAATNPQHIAGLLSAAGPRFQIHDPETWPQQAALARDGKWEELKELQEKLVGGRD</sequence>
<name>A0A7C9BER0_9BACT</name>
<evidence type="ECO:0008006" key="4">
    <source>
        <dbReference type="Google" id="ProtNLM"/>
    </source>
</evidence>
<evidence type="ECO:0000256" key="1">
    <source>
        <dbReference type="SAM" id="Phobius"/>
    </source>
</evidence>